<evidence type="ECO:0000256" key="3">
    <source>
        <dbReference type="ARBA" id="ARBA00023125"/>
    </source>
</evidence>
<evidence type="ECO:0000313" key="6">
    <source>
        <dbReference type="EMBL" id="VFR26966.1"/>
    </source>
</evidence>
<dbReference type="InterPro" id="IPR000847">
    <property type="entry name" value="LysR_HTH_N"/>
</dbReference>
<proteinExistence type="inferred from homology"/>
<evidence type="ECO:0000256" key="2">
    <source>
        <dbReference type="ARBA" id="ARBA00023015"/>
    </source>
</evidence>
<dbReference type="FunFam" id="1.10.10.10:FF:000001">
    <property type="entry name" value="LysR family transcriptional regulator"/>
    <property type="match status" value="1"/>
</dbReference>
<dbReference type="SUPFAM" id="SSF53850">
    <property type="entry name" value="Periplasmic binding protein-like II"/>
    <property type="match status" value="1"/>
</dbReference>
<dbReference type="PANTHER" id="PTHR30537">
    <property type="entry name" value="HTH-TYPE TRANSCRIPTIONAL REGULATOR"/>
    <property type="match status" value="1"/>
</dbReference>
<dbReference type="Gene3D" id="3.40.190.10">
    <property type="entry name" value="Periplasmic binding protein-like II"/>
    <property type="match status" value="2"/>
</dbReference>
<evidence type="ECO:0000259" key="5">
    <source>
        <dbReference type="PROSITE" id="PS50931"/>
    </source>
</evidence>
<dbReference type="InterPro" id="IPR036390">
    <property type="entry name" value="WH_DNA-bd_sf"/>
</dbReference>
<keyword evidence="4" id="KW-0804">Transcription</keyword>
<dbReference type="GO" id="GO:0003700">
    <property type="term" value="F:DNA-binding transcription factor activity"/>
    <property type="evidence" value="ECO:0007669"/>
    <property type="project" value="InterPro"/>
</dbReference>
<dbReference type="PROSITE" id="PS50931">
    <property type="entry name" value="HTH_LYSR"/>
    <property type="match status" value="1"/>
</dbReference>
<evidence type="ECO:0000256" key="1">
    <source>
        <dbReference type="ARBA" id="ARBA00009437"/>
    </source>
</evidence>
<evidence type="ECO:0000256" key="4">
    <source>
        <dbReference type="ARBA" id="ARBA00023163"/>
    </source>
</evidence>
<dbReference type="Pfam" id="PF03466">
    <property type="entry name" value="LysR_substrate"/>
    <property type="match status" value="1"/>
</dbReference>
<dbReference type="InterPro" id="IPR036388">
    <property type="entry name" value="WH-like_DNA-bd_sf"/>
</dbReference>
<accession>A0A484PMJ6</accession>
<dbReference type="Gene3D" id="1.10.10.10">
    <property type="entry name" value="Winged helix-like DNA-binding domain superfamily/Winged helix DNA-binding domain"/>
    <property type="match status" value="1"/>
</dbReference>
<organism evidence="6">
    <name type="scientific">plant metagenome</name>
    <dbReference type="NCBI Taxonomy" id="1297885"/>
    <lineage>
        <taxon>unclassified sequences</taxon>
        <taxon>metagenomes</taxon>
        <taxon>organismal metagenomes</taxon>
    </lineage>
</organism>
<keyword evidence="3" id="KW-0238">DNA-binding</keyword>
<name>A0A484PMJ6_9ZZZZ</name>
<dbReference type="Pfam" id="PF00126">
    <property type="entry name" value="HTH_1"/>
    <property type="match status" value="1"/>
</dbReference>
<dbReference type="SUPFAM" id="SSF46785">
    <property type="entry name" value="Winged helix' DNA-binding domain"/>
    <property type="match status" value="1"/>
</dbReference>
<comment type="similarity">
    <text evidence="1">Belongs to the LysR transcriptional regulatory family.</text>
</comment>
<gene>
    <name evidence="6" type="ORF">AMP9_4373</name>
</gene>
<dbReference type="AlphaFoldDB" id="A0A484PMJ6"/>
<dbReference type="InterPro" id="IPR005119">
    <property type="entry name" value="LysR_subst-bd"/>
</dbReference>
<dbReference type="EMBL" id="CAADHY010000023">
    <property type="protein sequence ID" value="VFR26966.1"/>
    <property type="molecule type" value="Genomic_DNA"/>
</dbReference>
<dbReference type="GO" id="GO:0043565">
    <property type="term" value="F:sequence-specific DNA binding"/>
    <property type="evidence" value="ECO:0007669"/>
    <property type="project" value="TreeGrafter"/>
</dbReference>
<reference evidence="6" key="1">
    <citation type="submission" date="2019-03" db="EMBL/GenBank/DDBJ databases">
        <authorList>
            <person name="Danneels B."/>
        </authorList>
    </citation>
    <scope>NUCLEOTIDE SEQUENCE</scope>
</reference>
<protein>
    <submittedName>
        <fullName evidence="6">Glycine cleavage system transcriptional activator</fullName>
    </submittedName>
</protein>
<dbReference type="InterPro" id="IPR058163">
    <property type="entry name" value="LysR-type_TF_proteobact-type"/>
</dbReference>
<sequence length="298" mass="32143">MPPLELVRGFVAVGRRQSVTHAARELGLSQSAVSRQVQALEAALGVKLLVRTYRGLAFTEAGERLFHLAEEALRQLHGATLAARGAPHDDPVTLAASVGIASLWLMPRLPALRGRHPDIALRLLATTRQAEPRPEQAELVVRYASRAMLPARARRLFDEVLVPVAHPALGLSSLRAPTELAGVPLLDFEDPLHPWLQWEDWLQAVRWPAPASPLLRFNQYDLVVQAALAGQGVALGRLALVQPHLDSGRLLALAGAPQAPASGHSYWLVLASNRPRPAALQVADWIEAAACLPQACGA</sequence>
<dbReference type="PANTHER" id="PTHR30537:SF74">
    <property type="entry name" value="HTH-TYPE TRANSCRIPTIONAL REGULATOR TRPI"/>
    <property type="match status" value="1"/>
</dbReference>
<feature type="domain" description="HTH lysR-type" evidence="5">
    <location>
        <begin position="2"/>
        <end position="59"/>
    </location>
</feature>
<keyword evidence="2" id="KW-0805">Transcription regulation</keyword>
<dbReference type="PRINTS" id="PR00039">
    <property type="entry name" value="HTHLYSR"/>
</dbReference>
<dbReference type="GO" id="GO:0006351">
    <property type="term" value="P:DNA-templated transcription"/>
    <property type="evidence" value="ECO:0007669"/>
    <property type="project" value="TreeGrafter"/>
</dbReference>